<evidence type="ECO:0000256" key="11">
    <source>
        <dbReference type="RuleBase" id="RU003357"/>
    </source>
</evidence>
<keyword evidence="2 10" id="KW-0813">Transport</keyword>
<dbReference type="EMBL" id="QICL01000006">
    <property type="protein sequence ID" value="PXV65942.1"/>
    <property type="molecule type" value="Genomic_DNA"/>
</dbReference>
<dbReference type="PROSITE" id="PS52016">
    <property type="entry name" value="TONB_DEPENDENT_REC_3"/>
    <property type="match status" value="1"/>
</dbReference>
<dbReference type="Proteomes" id="UP000247973">
    <property type="component" value="Unassembled WGS sequence"/>
</dbReference>
<dbReference type="GO" id="GO:0044718">
    <property type="term" value="P:siderophore transmembrane transport"/>
    <property type="evidence" value="ECO:0007669"/>
    <property type="project" value="TreeGrafter"/>
</dbReference>
<gene>
    <name evidence="15" type="ORF">CLV62_106117</name>
</gene>
<proteinExistence type="inferred from homology"/>
<comment type="similarity">
    <text evidence="10 11">Belongs to the TonB-dependent receptor family.</text>
</comment>
<evidence type="ECO:0000256" key="9">
    <source>
        <dbReference type="ARBA" id="ARBA00023237"/>
    </source>
</evidence>
<keyword evidence="8 15" id="KW-0675">Receptor</keyword>
<evidence type="ECO:0000256" key="3">
    <source>
        <dbReference type="ARBA" id="ARBA00022452"/>
    </source>
</evidence>
<feature type="domain" description="TonB-dependent receptor-like beta-barrel" evidence="13">
    <location>
        <begin position="321"/>
        <end position="679"/>
    </location>
</feature>
<evidence type="ECO:0000256" key="8">
    <source>
        <dbReference type="ARBA" id="ARBA00023170"/>
    </source>
</evidence>
<keyword evidence="3 10" id="KW-1134">Transmembrane beta strand</keyword>
<dbReference type="Pfam" id="PF07715">
    <property type="entry name" value="Plug"/>
    <property type="match status" value="1"/>
</dbReference>
<keyword evidence="4 10" id="KW-0812">Transmembrane</keyword>
<sequence length="724" mass="81940">MRKKLLLTALGCCIVSLAFAQMTLKGKVLDEEGQPVLCATVRLEKTTIGAVTNDQGEFMFKDVPNGEYVMRTSRMDFETQKQNVNQSDDKMVIRLKKSYLNLNEVVVTGTGTYHRLKDTPVPVEVITAKEISNTGALNFEDALSALSTSITTKGAYNIVMNGLRNKQILILVDGKRLAGDVGGDNDLERIDMSNIKRVEVVKGGASSLYGSEAMGGVINIITNTPQSAVDVVSATRVSKYGQFNQNTDVGFKLGKFISQTTYQRRQTEGWQLSPYEIKSLTKPTRDTLVETGKQAMAAYKSNTVSQKFIYNPTKKSSIYTKGVFFDKKTDRPYADYAYNMFYRDYNLALGGDYHFRKHINYITFDSYFDNYEYYKDYLKKSGKFVAGDRDLTKRQRLFNTTMKGVFSIGDNHKLNTGLDFMNEYMKNPESLAESKSAYTIAFYAQDEIKIIERLSVVAGFRLLHHETFKNKFNPKVSAMYALDHFNFRASYAAGFRAPNMQELYYDKISGSMVSQGNVNLRPERSNYFSLNTEYVSDLFTFSVTGYINNIKDIIDREVQPLTPEDEAGGIKTRYMYNNVSKARTQGVDVSMNAFIGGGFSVGLNYSYLDARNRIDNTPLFGSSRHTGILNGNWNKEWNDYRLNINLNSRLQSEVFYSDMDARPFQLWNLAVKDSYSGRKGIIIEHGLGVENIFNFRDELPFGSKYATTSPGRTVFASLTLKFKN</sequence>
<dbReference type="InterPro" id="IPR008969">
    <property type="entry name" value="CarboxyPept-like_regulatory"/>
</dbReference>
<feature type="chain" id="PRO_5015917319" evidence="12">
    <location>
        <begin position="21"/>
        <end position="724"/>
    </location>
</feature>
<keyword evidence="7 10" id="KW-0472">Membrane</keyword>
<dbReference type="OrthoDB" id="9764669at2"/>
<organism evidence="15 16">
    <name type="scientific">Dysgonomonas alginatilytica</name>
    <dbReference type="NCBI Taxonomy" id="1605892"/>
    <lineage>
        <taxon>Bacteria</taxon>
        <taxon>Pseudomonadati</taxon>
        <taxon>Bacteroidota</taxon>
        <taxon>Bacteroidia</taxon>
        <taxon>Bacteroidales</taxon>
        <taxon>Dysgonomonadaceae</taxon>
        <taxon>Dysgonomonas</taxon>
    </lineage>
</organism>
<evidence type="ECO:0000313" key="15">
    <source>
        <dbReference type="EMBL" id="PXV65942.1"/>
    </source>
</evidence>
<evidence type="ECO:0000256" key="5">
    <source>
        <dbReference type="ARBA" id="ARBA00022729"/>
    </source>
</evidence>
<name>A0A2V3PQI8_9BACT</name>
<reference evidence="15 16" key="1">
    <citation type="submission" date="2018-03" db="EMBL/GenBank/DDBJ databases">
        <title>Genomic Encyclopedia of Archaeal and Bacterial Type Strains, Phase II (KMG-II): from individual species to whole genera.</title>
        <authorList>
            <person name="Goeker M."/>
        </authorList>
    </citation>
    <scope>NUCLEOTIDE SEQUENCE [LARGE SCALE GENOMIC DNA]</scope>
    <source>
        <strain evidence="15 16">DSM 100214</strain>
    </source>
</reference>
<evidence type="ECO:0000256" key="7">
    <source>
        <dbReference type="ARBA" id="ARBA00023136"/>
    </source>
</evidence>
<dbReference type="SUPFAM" id="SSF49464">
    <property type="entry name" value="Carboxypeptidase regulatory domain-like"/>
    <property type="match status" value="1"/>
</dbReference>
<dbReference type="InterPro" id="IPR039426">
    <property type="entry name" value="TonB-dep_rcpt-like"/>
</dbReference>
<dbReference type="GO" id="GO:0015344">
    <property type="term" value="F:siderophore uptake transmembrane transporter activity"/>
    <property type="evidence" value="ECO:0007669"/>
    <property type="project" value="TreeGrafter"/>
</dbReference>
<keyword evidence="5 12" id="KW-0732">Signal</keyword>
<dbReference type="Gene3D" id="2.170.130.10">
    <property type="entry name" value="TonB-dependent receptor, plug domain"/>
    <property type="match status" value="1"/>
</dbReference>
<comment type="caution">
    <text evidence="15">The sequence shown here is derived from an EMBL/GenBank/DDBJ whole genome shotgun (WGS) entry which is preliminary data.</text>
</comment>
<dbReference type="InterPro" id="IPR000531">
    <property type="entry name" value="Beta-barrel_TonB"/>
</dbReference>
<evidence type="ECO:0000259" key="13">
    <source>
        <dbReference type="Pfam" id="PF00593"/>
    </source>
</evidence>
<keyword evidence="6 11" id="KW-0798">TonB box</keyword>
<evidence type="ECO:0000256" key="12">
    <source>
        <dbReference type="SAM" id="SignalP"/>
    </source>
</evidence>
<dbReference type="Gene3D" id="2.60.40.1120">
    <property type="entry name" value="Carboxypeptidase-like, regulatory domain"/>
    <property type="match status" value="1"/>
</dbReference>
<comment type="subcellular location">
    <subcellularLocation>
        <location evidence="1 10">Cell outer membrane</location>
        <topology evidence="1 10">Multi-pass membrane protein</topology>
    </subcellularLocation>
</comment>
<dbReference type="GO" id="GO:0009279">
    <property type="term" value="C:cell outer membrane"/>
    <property type="evidence" value="ECO:0007669"/>
    <property type="project" value="UniProtKB-SubCell"/>
</dbReference>
<dbReference type="SUPFAM" id="SSF56935">
    <property type="entry name" value="Porins"/>
    <property type="match status" value="1"/>
</dbReference>
<dbReference type="InterPro" id="IPR012910">
    <property type="entry name" value="Plug_dom"/>
</dbReference>
<evidence type="ECO:0000256" key="1">
    <source>
        <dbReference type="ARBA" id="ARBA00004571"/>
    </source>
</evidence>
<evidence type="ECO:0000256" key="2">
    <source>
        <dbReference type="ARBA" id="ARBA00022448"/>
    </source>
</evidence>
<dbReference type="Gene3D" id="2.40.170.20">
    <property type="entry name" value="TonB-dependent receptor, beta-barrel domain"/>
    <property type="match status" value="1"/>
</dbReference>
<dbReference type="RefSeq" id="WP_110310129.1">
    <property type="nucleotide sequence ID" value="NZ_QICL01000006.1"/>
</dbReference>
<evidence type="ECO:0000256" key="4">
    <source>
        <dbReference type="ARBA" id="ARBA00022692"/>
    </source>
</evidence>
<evidence type="ECO:0000256" key="10">
    <source>
        <dbReference type="PROSITE-ProRule" id="PRU01360"/>
    </source>
</evidence>
<evidence type="ECO:0000313" key="16">
    <source>
        <dbReference type="Proteomes" id="UP000247973"/>
    </source>
</evidence>
<dbReference type="PANTHER" id="PTHR30069">
    <property type="entry name" value="TONB-DEPENDENT OUTER MEMBRANE RECEPTOR"/>
    <property type="match status" value="1"/>
</dbReference>
<feature type="domain" description="TonB-dependent receptor plug" evidence="14">
    <location>
        <begin position="116"/>
        <end position="217"/>
    </location>
</feature>
<dbReference type="AlphaFoldDB" id="A0A2V3PQI8"/>
<dbReference type="InterPro" id="IPR036942">
    <property type="entry name" value="Beta-barrel_TonB_sf"/>
</dbReference>
<evidence type="ECO:0000259" key="14">
    <source>
        <dbReference type="Pfam" id="PF07715"/>
    </source>
</evidence>
<keyword evidence="9 10" id="KW-0998">Cell outer membrane</keyword>
<dbReference type="PANTHER" id="PTHR30069:SF29">
    <property type="entry name" value="HEMOGLOBIN AND HEMOGLOBIN-HAPTOGLOBIN-BINDING PROTEIN 1-RELATED"/>
    <property type="match status" value="1"/>
</dbReference>
<dbReference type="InterPro" id="IPR037066">
    <property type="entry name" value="Plug_dom_sf"/>
</dbReference>
<dbReference type="CDD" id="cd01347">
    <property type="entry name" value="ligand_gated_channel"/>
    <property type="match status" value="1"/>
</dbReference>
<dbReference type="Pfam" id="PF00593">
    <property type="entry name" value="TonB_dep_Rec_b-barrel"/>
    <property type="match status" value="1"/>
</dbReference>
<accession>A0A2V3PQI8</accession>
<keyword evidence="16" id="KW-1185">Reference proteome</keyword>
<dbReference type="Pfam" id="PF13715">
    <property type="entry name" value="CarbopepD_reg_2"/>
    <property type="match status" value="1"/>
</dbReference>
<evidence type="ECO:0000256" key="6">
    <source>
        <dbReference type="ARBA" id="ARBA00023077"/>
    </source>
</evidence>
<protein>
    <submittedName>
        <fullName evidence="15">Outer membrane receptor for ferrienterochelin and colicins</fullName>
    </submittedName>
</protein>
<feature type="signal peptide" evidence="12">
    <location>
        <begin position="1"/>
        <end position="20"/>
    </location>
</feature>